<accession>A0AAE1VSW4</accession>
<proteinExistence type="predicted"/>
<keyword evidence="3" id="KW-1185">Reference proteome</keyword>
<evidence type="ECO:0000313" key="2">
    <source>
        <dbReference type="EMBL" id="KAK4371215.1"/>
    </source>
</evidence>
<sequence>MMAEDASRPWNLRTRRAVCKAPMNGITVGGSSQVRTDQNESPRLRSEFAVAGAGDTSTGEKKRSVSLGRKEI</sequence>
<feature type="region of interest" description="Disordered" evidence="1">
    <location>
        <begin position="23"/>
        <end position="72"/>
    </location>
</feature>
<dbReference type="EMBL" id="JAVYJV010000005">
    <property type="protein sequence ID" value="KAK4371215.1"/>
    <property type="molecule type" value="Genomic_DNA"/>
</dbReference>
<comment type="caution">
    <text evidence="2">The sequence shown here is derived from an EMBL/GenBank/DDBJ whole genome shotgun (WGS) entry which is preliminary data.</text>
</comment>
<evidence type="ECO:0000313" key="3">
    <source>
        <dbReference type="Proteomes" id="UP001291623"/>
    </source>
</evidence>
<organism evidence="2 3">
    <name type="scientific">Anisodus tanguticus</name>
    <dbReference type="NCBI Taxonomy" id="243964"/>
    <lineage>
        <taxon>Eukaryota</taxon>
        <taxon>Viridiplantae</taxon>
        <taxon>Streptophyta</taxon>
        <taxon>Embryophyta</taxon>
        <taxon>Tracheophyta</taxon>
        <taxon>Spermatophyta</taxon>
        <taxon>Magnoliopsida</taxon>
        <taxon>eudicotyledons</taxon>
        <taxon>Gunneridae</taxon>
        <taxon>Pentapetalae</taxon>
        <taxon>asterids</taxon>
        <taxon>lamiids</taxon>
        <taxon>Solanales</taxon>
        <taxon>Solanaceae</taxon>
        <taxon>Solanoideae</taxon>
        <taxon>Hyoscyameae</taxon>
        <taxon>Anisodus</taxon>
    </lineage>
</organism>
<feature type="compositionally biased region" description="Basic and acidic residues" evidence="1">
    <location>
        <begin position="58"/>
        <end position="72"/>
    </location>
</feature>
<reference evidence="2" key="1">
    <citation type="submission" date="2023-12" db="EMBL/GenBank/DDBJ databases">
        <title>Genome assembly of Anisodus tanguticus.</title>
        <authorList>
            <person name="Wang Y.-J."/>
        </authorList>
    </citation>
    <scope>NUCLEOTIDE SEQUENCE</scope>
    <source>
        <strain evidence="2">KB-2021</strain>
        <tissue evidence="2">Leaf</tissue>
    </source>
</reference>
<dbReference type="Proteomes" id="UP001291623">
    <property type="component" value="Unassembled WGS sequence"/>
</dbReference>
<name>A0AAE1VSW4_9SOLA</name>
<feature type="compositionally biased region" description="Basic and acidic residues" evidence="1">
    <location>
        <begin position="37"/>
        <end position="46"/>
    </location>
</feature>
<protein>
    <submittedName>
        <fullName evidence="2">Uncharacterized protein</fullName>
    </submittedName>
</protein>
<evidence type="ECO:0000256" key="1">
    <source>
        <dbReference type="SAM" id="MobiDB-lite"/>
    </source>
</evidence>
<dbReference type="AlphaFoldDB" id="A0AAE1VSW4"/>
<gene>
    <name evidence="2" type="ORF">RND71_010690</name>
</gene>